<dbReference type="AlphaFoldDB" id="F9WCR1"/>
<sequence length="176" mass="20651">MQSKTREMLLKGMKHLLNLNISDFLRLYYMDVKKRVARFTVEDLRRHPERRIKDKDRRKDIGMSMSRMRSRLRDRLLRTSWDLFSYHIKTLEDWTRKGSPKPLDSIARGLLNQALRNIQELVHIKHQAIVPSSSSSPSKHEGSPTNVGFLGVILLRRRKSVPPPQGEKPQQEMIIS</sequence>
<dbReference type="EMBL" id="CAEQ01001752">
    <property type="protein sequence ID" value="CCD15059.1"/>
    <property type="molecule type" value="Genomic_DNA"/>
</dbReference>
<keyword evidence="2" id="KW-1185">Reference proteome</keyword>
<evidence type="ECO:0000313" key="1">
    <source>
        <dbReference type="EMBL" id="CCD15059.1"/>
    </source>
</evidence>
<evidence type="ECO:0000313" key="2">
    <source>
        <dbReference type="Proteomes" id="UP000000702"/>
    </source>
</evidence>
<gene>
    <name evidence="1" type="ORF">TCIL3000_0_56230</name>
</gene>
<organism evidence="1 2">
    <name type="scientific">Trypanosoma congolense (strain IL3000)</name>
    <dbReference type="NCBI Taxonomy" id="1068625"/>
    <lineage>
        <taxon>Eukaryota</taxon>
        <taxon>Discoba</taxon>
        <taxon>Euglenozoa</taxon>
        <taxon>Kinetoplastea</taxon>
        <taxon>Metakinetoplastina</taxon>
        <taxon>Trypanosomatida</taxon>
        <taxon>Trypanosomatidae</taxon>
        <taxon>Trypanosoma</taxon>
        <taxon>Nannomonas</taxon>
    </lineage>
</organism>
<protein>
    <submittedName>
        <fullName evidence="1">WGS project CAEQ00000000 data, annotated contig 2259</fullName>
    </submittedName>
</protein>
<proteinExistence type="predicted"/>
<reference evidence="1 2" key="2">
    <citation type="journal article" date="2012" name="Proc. Natl. Acad. Sci. U.S.A.">
        <title>Antigenic diversity is generated by distinct evolutionary mechanisms in African trypanosome species.</title>
        <authorList>
            <person name="Jackson A.P."/>
            <person name="Berry A."/>
            <person name="Aslett M."/>
            <person name="Allison H.C."/>
            <person name="Burton P."/>
            <person name="Vavrova-Anderson J."/>
            <person name="Brown R."/>
            <person name="Browne H."/>
            <person name="Corton N."/>
            <person name="Hauser H."/>
            <person name="Gamble J."/>
            <person name="Gilderthorp R."/>
            <person name="Marcello L."/>
            <person name="McQuillan J."/>
            <person name="Otto T.D."/>
            <person name="Quail M.A."/>
            <person name="Sanders M.J."/>
            <person name="van Tonder A."/>
            <person name="Ginger M.L."/>
            <person name="Field M.C."/>
            <person name="Barry J.D."/>
            <person name="Hertz-Fowler C."/>
            <person name="Berriman M."/>
        </authorList>
    </citation>
    <scope>NUCLEOTIDE SEQUENCE [LARGE SCALE GENOMIC DNA]</scope>
    <source>
        <strain evidence="1 2">IL3000</strain>
    </source>
</reference>
<dbReference type="VEuPathDB" id="TriTrypDB:TcIL3000_0_56230"/>
<accession>F9WCR1</accession>
<dbReference type="Proteomes" id="UP000000702">
    <property type="component" value="Unassembled WGS sequence"/>
</dbReference>
<comment type="caution">
    <text evidence="1">The sequence shown here is derived from an EMBL/GenBank/DDBJ whole genome shotgun (WGS) entry which is preliminary data.</text>
</comment>
<name>F9WCR1_TRYCI</name>
<reference evidence="2" key="1">
    <citation type="submission" date="2011-07" db="EMBL/GenBank/DDBJ databases">
        <title>Divergent evolution of antigenic variation in African trypanosomes.</title>
        <authorList>
            <person name="Jackson A.P."/>
            <person name="Berry A."/>
            <person name="Allison H.C."/>
            <person name="Burton P."/>
            <person name="Anderson J."/>
            <person name="Aslett M."/>
            <person name="Brown R."/>
            <person name="Corton N."/>
            <person name="Harris D."/>
            <person name="Hauser H."/>
            <person name="Gamble J."/>
            <person name="Gilderthorp R."/>
            <person name="McQuillan J."/>
            <person name="Quail M.A."/>
            <person name="Sanders M."/>
            <person name="Van Tonder A."/>
            <person name="Ginger M.L."/>
            <person name="Donelson J.E."/>
            <person name="Field M.C."/>
            <person name="Barry J.D."/>
            <person name="Berriman M."/>
            <person name="Hertz-Fowler C."/>
        </authorList>
    </citation>
    <scope>NUCLEOTIDE SEQUENCE [LARGE SCALE GENOMIC DNA]</scope>
    <source>
        <strain evidence="2">IL3000</strain>
    </source>
</reference>